<dbReference type="RefSeq" id="WP_044824688.1">
    <property type="nucleotide sequence ID" value="NZ_CP009687.1"/>
</dbReference>
<dbReference type="AlphaFoldDB" id="A0A0D8IAG3"/>
<dbReference type="InterPro" id="IPR025918">
    <property type="entry name" value="YIEGIA"/>
</dbReference>
<dbReference type="OrthoDB" id="1846546at2"/>
<gene>
    <name evidence="1" type="ORF">CACET_c26180</name>
</gene>
<dbReference type="EMBL" id="CP009687">
    <property type="protein sequence ID" value="AKL96063.1"/>
    <property type="molecule type" value="Genomic_DNA"/>
</dbReference>
<dbReference type="KEGG" id="cace:CACET_c26180"/>
<protein>
    <submittedName>
        <fullName evidence="1">YIEGIA family protein</fullName>
    </submittedName>
</protein>
<dbReference type="PATRIC" id="fig|84022.5.peg.92"/>
<accession>A0A0D8IAG3</accession>
<dbReference type="Proteomes" id="UP000035704">
    <property type="component" value="Chromosome"/>
</dbReference>
<dbReference type="Pfam" id="PF14045">
    <property type="entry name" value="YIEGIA"/>
    <property type="match status" value="1"/>
</dbReference>
<evidence type="ECO:0000313" key="1">
    <source>
        <dbReference type="EMBL" id="AKL96063.1"/>
    </source>
</evidence>
<reference evidence="1 2" key="1">
    <citation type="submission" date="2014-10" db="EMBL/GenBank/DDBJ databases">
        <title>Genome sequence of Clostridium aceticum DSM 1496.</title>
        <authorList>
            <person name="Poehlein A."/>
            <person name="Schiel-Bengelsdorf B."/>
            <person name="Gottschalk G."/>
            <person name="Duerre P."/>
            <person name="Daniel R."/>
        </authorList>
    </citation>
    <scope>NUCLEOTIDE SEQUENCE [LARGE SCALE GENOMIC DNA]</scope>
    <source>
        <strain evidence="1 2">DSM 1496</strain>
    </source>
</reference>
<proteinExistence type="predicted"/>
<organism evidence="1 2">
    <name type="scientific">Clostridium aceticum</name>
    <dbReference type="NCBI Taxonomy" id="84022"/>
    <lineage>
        <taxon>Bacteria</taxon>
        <taxon>Bacillati</taxon>
        <taxon>Bacillota</taxon>
        <taxon>Clostridia</taxon>
        <taxon>Eubacteriales</taxon>
        <taxon>Clostridiaceae</taxon>
        <taxon>Clostridium</taxon>
    </lineage>
</organism>
<sequence length="311" mass="34923">MPNNNDVISAEMLTLIITATLIGALTRIASIKLDHRQYPNYPNGYLIHIVTGGLAAAIGAFIVPALVAKEFTAVTFLALGIQHFRDVRKIERESLLDLEGEEYAKRGEAYIDGISKIFEARNYIALLVAFTTGLTIQLLQSFGDVSWWIEVICGSLTGLILYYILKSFTRRQTIKDIATVTKGKIEIKGSDLYVDDMFVSHVMGREEAKKWFLEDGLAAIIHPKHDHYQIPLLNKGQRQAVLFEVTRRMGQRKIYSVQDINSGKLIIVLVPVIKNFDLLEETIVLTPLLETVKKNPQLLNIEKEGKANGQK</sequence>
<name>A0A0D8IAG3_9CLOT</name>
<evidence type="ECO:0000313" key="2">
    <source>
        <dbReference type="Proteomes" id="UP000035704"/>
    </source>
</evidence>
<keyword evidence="2" id="KW-1185">Reference proteome</keyword>
<dbReference type="STRING" id="84022.CACET_c26180"/>